<dbReference type="InterPro" id="IPR027417">
    <property type="entry name" value="P-loop_NTPase"/>
</dbReference>
<dbReference type="AlphaFoldDB" id="A0A927Q320"/>
<dbReference type="Pfam" id="PF13481">
    <property type="entry name" value="AAA_25"/>
    <property type="match status" value="1"/>
</dbReference>
<accession>A0A927Q320</accession>
<protein>
    <submittedName>
        <fullName evidence="1">AAA family ATPase</fullName>
    </submittedName>
</protein>
<gene>
    <name evidence="1" type="ORF">IE331_14970</name>
</gene>
<name>A0A927Q320_9ACTN</name>
<keyword evidence="2" id="KW-1185">Reference proteome</keyword>
<sequence length="346" mass="37533">MQADDSGVGWAAQDLTKVEDVPQPTILQVMLGKYLIRCGWVTLVHGEFGSGKTPVCYIAVVEQVRAGNLAMIVDHEMGQSQAVALLRELGLTDDEIVAGVYFCHQPPPMSSAGQRRVAEEVAAFGRRLTVVVIDSLSASMAMAAGSSDNDSLDVAAWFAELPVWLADTFNAAVLVIDHSGVSDGPRPSGSHKKREVPQFHIWVEKVAPFSRARPEAGRSNLRVMKDRSGDSVIKAPAAVLLTRPGGSFYLTTPEAVKENKPRRGEVADLPLDEQPEDATDDDVLADLLSAGHEGTLKTPLCGRGDRGKYRRAAVERLVEAGRAVERKERTKGNPIRLWAYVFAPKE</sequence>
<dbReference type="RefSeq" id="WP_192144257.1">
    <property type="nucleotide sequence ID" value="NZ_JACYXZ010000004.1"/>
</dbReference>
<dbReference type="Gene3D" id="3.40.50.300">
    <property type="entry name" value="P-loop containing nucleotide triphosphate hydrolases"/>
    <property type="match status" value="1"/>
</dbReference>
<organism evidence="1 2">
    <name type="scientific">Nocardioides donggukensis</name>
    <dbReference type="NCBI Taxonomy" id="2774019"/>
    <lineage>
        <taxon>Bacteria</taxon>
        <taxon>Bacillati</taxon>
        <taxon>Actinomycetota</taxon>
        <taxon>Actinomycetes</taxon>
        <taxon>Propionibacteriales</taxon>
        <taxon>Nocardioidaceae</taxon>
        <taxon>Nocardioides</taxon>
    </lineage>
</organism>
<dbReference type="SUPFAM" id="SSF52540">
    <property type="entry name" value="P-loop containing nucleoside triphosphate hydrolases"/>
    <property type="match status" value="1"/>
</dbReference>
<reference evidence="1" key="1">
    <citation type="submission" date="2020-09" db="EMBL/GenBank/DDBJ databases">
        <title>Nocardioides sp. strain MJB4 16S ribosomal RNA gene Genome sequencing and assembly.</title>
        <authorList>
            <person name="Kim I."/>
        </authorList>
    </citation>
    <scope>NUCLEOTIDE SEQUENCE</scope>
    <source>
        <strain evidence="1">MJB4</strain>
    </source>
</reference>
<proteinExistence type="predicted"/>
<comment type="caution">
    <text evidence="1">The sequence shown here is derived from an EMBL/GenBank/DDBJ whole genome shotgun (WGS) entry which is preliminary data.</text>
</comment>
<evidence type="ECO:0000313" key="1">
    <source>
        <dbReference type="EMBL" id="MBD8870929.1"/>
    </source>
</evidence>
<evidence type="ECO:0000313" key="2">
    <source>
        <dbReference type="Proteomes" id="UP000616839"/>
    </source>
</evidence>
<dbReference type="EMBL" id="JACYXZ010000004">
    <property type="protein sequence ID" value="MBD8870929.1"/>
    <property type="molecule type" value="Genomic_DNA"/>
</dbReference>
<dbReference type="Proteomes" id="UP000616839">
    <property type="component" value="Unassembled WGS sequence"/>
</dbReference>